<evidence type="ECO:0000256" key="2">
    <source>
        <dbReference type="ARBA" id="ARBA00023125"/>
    </source>
</evidence>
<keyword evidence="1" id="KW-0805">Transcription regulation</keyword>
<evidence type="ECO:0000256" key="1">
    <source>
        <dbReference type="ARBA" id="ARBA00023015"/>
    </source>
</evidence>
<evidence type="ECO:0000256" key="3">
    <source>
        <dbReference type="ARBA" id="ARBA00023163"/>
    </source>
</evidence>
<name>A0ABT1EKG3_9FIRM</name>
<comment type="caution">
    <text evidence="5">The sequence shown here is derived from an EMBL/GenBank/DDBJ whole genome shotgun (WGS) entry which is preliminary data.</text>
</comment>
<feature type="domain" description="HTH hxlR-type" evidence="4">
    <location>
        <begin position="11"/>
        <end position="106"/>
    </location>
</feature>
<dbReference type="Pfam" id="PF01638">
    <property type="entry name" value="HxlR"/>
    <property type="match status" value="1"/>
</dbReference>
<evidence type="ECO:0000259" key="4">
    <source>
        <dbReference type="PROSITE" id="PS51118"/>
    </source>
</evidence>
<dbReference type="CDD" id="cd00090">
    <property type="entry name" value="HTH_ARSR"/>
    <property type="match status" value="1"/>
</dbReference>
<keyword evidence="2" id="KW-0238">DNA-binding</keyword>
<sequence length="106" mass="12190">MGVCENKEATCPIEVTVQIIGNKWRPLIIYYLLDGEKRFNELKRLLKNVSQKVLTDNLRILEEQGIVIRTVYPEVPVRVEYKLSESGMGLSKVIGEMQCWASEYQG</sequence>
<accession>A0ABT1EKG3</accession>
<dbReference type="PANTHER" id="PTHR33204">
    <property type="entry name" value="TRANSCRIPTIONAL REGULATOR, MARR FAMILY"/>
    <property type="match status" value="1"/>
</dbReference>
<dbReference type="SUPFAM" id="SSF46785">
    <property type="entry name" value="Winged helix' DNA-binding domain"/>
    <property type="match status" value="1"/>
</dbReference>
<keyword evidence="6" id="KW-1185">Reference proteome</keyword>
<dbReference type="Proteomes" id="UP001523565">
    <property type="component" value="Unassembled WGS sequence"/>
</dbReference>
<evidence type="ECO:0000313" key="6">
    <source>
        <dbReference type="Proteomes" id="UP001523565"/>
    </source>
</evidence>
<proteinExistence type="predicted"/>
<dbReference type="EMBL" id="JAMZFV010000021">
    <property type="protein sequence ID" value="MCP1111021.1"/>
    <property type="molecule type" value="Genomic_DNA"/>
</dbReference>
<dbReference type="PROSITE" id="PS51118">
    <property type="entry name" value="HTH_HXLR"/>
    <property type="match status" value="1"/>
</dbReference>
<protein>
    <submittedName>
        <fullName evidence="5">Helix-turn-helix transcriptional regulator</fullName>
    </submittedName>
</protein>
<evidence type="ECO:0000313" key="5">
    <source>
        <dbReference type="EMBL" id="MCP1111021.1"/>
    </source>
</evidence>
<dbReference type="InterPro" id="IPR036388">
    <property type="entry name" value="WH-like_DNA-bd_sf"/>
</dbReference>
<dbReference type="InterPro" id="IPR002577">
    <property type="entry name" value="HTH_HxlR"/>
</dbReference>
<reference evidence="5 6" key="1">
    <citation type="journal article" date="2022" name="Genome Biol. Evol.">
        <title>Host diet, physiology and behaviors set the stage for Lachnospiraceae cladogenesis.</title>
        <authorList>
            <person name="Vera-Ponce De Leon A."/>
            <person name="Schneider M."/>
            <person name="Jahnes B.C."/>
            <person name="Sadowski V."/>
            <person name="Camuy-Velez L.A."/>
            <person name="Duan J."/>
            <person name="Sabree Z.L."/>
        </authorList>
    </citation>
    <scope>NUCLEOTIDE SEQUENCE [LARGE SCALE GENOMIC DNA]</scope>
    <source>
        <strain evidence="5 6">PAL227</strain>
    </source>
</reference>
<gene>
    <name evidence="5" type="ORF">NK118_12245</name>
</gene>
<dbReference type="InterPro" id="IPR011991">
    <property type="entry name" value="ArsR-like_HTH"/>
</dbReference>
<dbReference type="RefSeq" id="WP_262069902.1">
    <property type="nucleotide sequence ID" value="NZ_JAMXOC010000021.1"/>
</dbReference>
<dbReference type="Gene3D" id="1.10.10.10">
    <property type="entry name" value="Winged helix-like DNA-binding domain superfamily/Winged helix DNA-binding domain"/>
    <property type="match status" value="1"/>
</dbReference>
<dbReference type="InterPro" id="IPR036390">
    <property type="entry name" value="WH_DNA-bd_sf"/>
</dbReference>
<organism evidence="5 6">
    <name type="scientific">Ohessyouella blattaphilus</name>
    <dbReference type="NCBI Taxonomy" id="2949333"/>
    <lineage>
        <taxon>Bacteria</taxon>
        <taxon>Bacillati</taxon>
        <taxon>Bacillota</taxon>
        <taxon>Clostridia</taxon>
        <taxon>Lachnospirales</taxon>
        <taxon>Lachnospiraceae</taxon>
        <taxon>Ohessyouella</taxon>
    </lineage>
</organism>
<keyword evidence="3" id="KW-0804">Transcription</keyword>